<dbReference type="PANTHER" id="PTHR21708:SF26">
    <property type="entry name" value="2-DEHYDROPANTOATE 2-REDUCTASE"/>
    <property type="match status" value="1"/>
</dbReference>
<evidence type="ECO:0000256" key="2">
    <source>
        <dbReference type="ARBA" id="ARBA00007870"/>
    </source>
</evidence>
<evidence type="ECO:0000259" key="12">
    <source>
        <dbReference type="Pfam" id="PF08546"/>
    </source>
</evidence>
<dbReference type="InterPro" id="IPR051402">
    <property type="entry name" value="KPR-Related"/>
</dbReference>
<dbReference type="InterPro" id="IPR003710">
    <property type="entry name" value="ApbA"/>
</dbReference>
<dbReference type="Gene3D" id="3.40.50.720">
    <property type="entry name" value="NAD(P)-binding Rossmann-like Domain"/>
    <property type="match status" value="1"/>
</dbReference>
<name>A0A972VUN9_9GAMM</name>
<dbReference type="AlphaFoldDB" id="A0A972VUN9"/>
<feature type="domain" description="Ketopantoate reductase N-terminal" evidence="11">
    <location>
        <begin position="7"/>
        <end position="76"/>
    </location>
</feature>
<dbReference type="EMBL" id="JABMOJ010000052">
    <property type="protein sequence ID" value="NQV63986.1"/>
    <property type="molecule type" value="Genomic_DNA"/>
</dbReference>
<comment type="caution">
    <text evidence="13">The sequence shown here is derived from an EMBL/GenBank/DDBJ whole genome shotgun (WGS) entry which is preliminary data.</text>
</comment>
<evidence type="ECO:0000313" key="14">
    <source>
        <dbReference type="Proteomes" id="UP000754644"/>
    </source>
</evidence>
<evidence type="ECO:0000256" key="3">
    <source>
        <dbReference type="ARBA" id="ARBA00013014"/>
    </source>
</evidence>
<keyword evidence="5 10" id="KW-0566">Pantothenate biosynthesis</keyword>
<comment type="pathway">
    <text evidence="1 10">Cofactor biosynthesis; (R)-pantothenate biosynthesis; (R)-pantoate from 3-methyl-2-oxobutanoate: step 2/2.</text>
</comment>
<dbReference type="Proteomes" id="UP000754644">
    <property type="component" value="Unassembled WGS sequence"/>
</dbReference>
<dbReference type="EC" id="1.1.1.169" evidence="3 10"/>
<keyword evidence="7 10" id="KW-0560">Oxidoreductase</keyword>
<dbReference type="InterPro" id="IPR008927">
    <property type="entry name" value="6-PGluconate_DH-like_C_sf"/>
</dbReference>
<evidence type="ECO:0000256" key="1">
    <source>
        <dbReference type="ARBA" id="ARBA00004994"/>
    </source>
</evidence>
<comment type="function">
    <text evidence="10">Catalyzes the NADPH-dependent reduction of ketopantoate into pantoic acid.</text>
</comment>
<comment type="catalytic activity">
    <reaction evidence="9 10">
        <text>(R)-pantoate + NADP(+) = 2-dehydropantoate + NADPH + H(+)</text>
        <dbReference type="Rhea" id="RHEA:16233"/>
        <dbReference type="ChEBI" id="CHEBI:11561"/>
        <dbReference type="ChEBI" id="CHEBI:15378"/>
        <dbReference type="ChEBI" id="CHEBI:15980"/>
        <dbReference type="ChEBI" id="CHEBI:57783"/>
        <dbReference type="ChEBI" id="CHEBI:58349"/>
        <dbReference type="EC" id="1.1.1.169"/>
    </reaction>
</comment>
<gene>
    <name evidence="13" type="ORF">HQ497_01355</name>
</gene>
<dbReference type="Pfam" id="PF02558">
    <property type="entry name" value="ApbA"/>
    <property type="match status" value="1"/>
</dbReference>
<evidence type="ECO:0000256" key="6">
    <source>
        <dbReference type="ARBA" id="ARBA00022857"/>
    </source>
</evidence>
<organism evidence="13 14">
    <name type="scientific">SAR86 cluster bacterium</name>
    <dbReference type="NCBI Taxonomy" id="2030880"/>
    <lineage>
        <taxon>Bacteria</taxon>
        <taxon>Pseudomonadati</taxon>
        <taxon>Pseudomonadota</taxon>
        <taxon>Gammaproteobacteria</taxon>
        <taxon>SAR86 cluster</taxon>
    </lineage>
</organism>
<evidence type="ECO:0000256" key="7">
    <source>
        <dbReference type="ARBA" id="ARBA00023002"/>
    </source>
</evidence>
<dbReference type="InterPro" id="IPR013752">
    <property type="entry name" value="KPA_reductase"/>
</dbReference>
<evidence type="ECO:0000256" key="10">
    <source>
        <dbReference type="RuleBase" id="RU362068"/>
    </source>
</evidence>
<evidence type="ECO:0000313" key="13">
    <source>
        <dbReference type="EMBL" id="NQV63986.1"/>
    </source>
</evidence>
<dbReference type="InterPro" id="IPR013332">
    <property type="entry name" value="KPR_N"/>
</dbReference>
<keyword evidence="6 10" id="KW-0521">NADP</keyword>
<dbReference type="Gene3D" id="1.10.1040.10">
    <property type="entry name" value="N-(1-d-carboxylethyl)-l-norvaline Dehydrogenase, domain 2"/>
    <property type="match status" value="1"/>
</dbReference>
<sequence>LKAAFVAATVDAKKMIDKNSSVLTIQNGLGSADIVADIFGSDRLIVGVAQGFGAFLQEPGHSHHNDMKAIRMGRYEKQSGARLEEVVKVFSGSGLDTQAADNIEVIQWEKLICNVAYSGPCALTGMTVGEILDDPVMGPVSRAAAVEAWEIAKRRGIPIAVDDPIKYVREFAARMRAAKPSVLLDIEAGRRSEIDVINGAVEREAARVDAVAPVNATLTALVRSLEKRTIDKGKLK</sequence>
<evidence type="ECO:0000259" key="11">
    <source>
        <dbReference type="Pfam" id="PF02558"/>
    </source>
</evidence>
<evidence type="ECO:0000256" key="8">
    <source>
        <dbReference type="ARBA" id="ARBA00032024"/>
    </source>
</evidence>
<proteinExistence type="inferred from homology"/>
<accession>A0A972VUN9</accession>
<evidence type="ECO:0000256" key="5">
    <source>
        <dbReference type="ARBA" id="ARBA00022655"/>
    </source>
</evidence>
<dbReference type="InterPro" id="IPR013328">
    <property type="entry name" value="6PGD_dom2"/>
</dbReference>
<evidence type="ECO:0000256" key="9">
    <source>
        <dbReference type="ARBA" id="ARBA00048793"/>
    </source>
</evidence>
<feature type="non-terminal residue" evidence="13">
    <location>
        <position position="1"/>
    </location>
</feature>
<reference evidence="13" key="1">
    <citation type="submission" date="2020-05" db="EMBL/GenBank/DDBJ databases">
        <title>Sulfur intermediates as new biogeochemical hubs in an aquatic model microbial ecosystem.</title>
        <authorList>
            <person name="Vigneron A."/>
        </authorList>
    </citation>
    <scope>NUCLEOTIDE SEQUENCE</scope>
    <source>
        <strain evidence="13">Bin.250</strain>
    </source>
</reference>
<dbReference type="GO" id="GO:0005737">
    <property type="term" value="C:cytoplasm"/>
    <property type="evidence" value="ECO:0007669"/>
    <property type="project" value="TreeGrafter"/>
</dbReference>
<comment type="similarity">
    <text evidence="2 10">Belongs to the ketopantoate reductase family.</text>
</comment>
<dbReference type="GO" id="GO:0008677">
    <property type="term" value="F:2-dehydropantoate 2-reductase activity"/>
    <property type="evidence" value="ECO:0007669"/>
    <property type="project" value="UniProtKB-EC"/>
</dbReference>
<dbReference type="NCBIfam" id="TIGR00745">
    <property type="entry name" value="apbA_panE"/>
    <property type="match status" value="1"/>
</dbReference>
<dbReference type="SUPFAM" id="SSF48179">
    <property type="entry name" value="6-phosphogluconate dehydrogenase C-terminal domain-like"/>
    <property type="match status" value="1"/>
</dbReference>
<dbReference type="GO" id="GO:0015940">
    <property type="term" value="P:pantothenate biosynthetic process"/>
    <property type="evidence" value="ECO:0007669"/>
    <property type="project" value="UniProtKB-KW"/>
</dbReference>
<dbReference type="FunFam" id="1.10.1040.10:FF:000017">
    <property type="entry name" value="2-dehydropantoate 2-reductase"/>
    <property type="match status" value="1"/>
</dbReference>
<dbReference type="PANTHER" id="PTHR21708">
    <property type="entry name" value="PROBABLE 2-DEHYDROPANTOATE 2-REDUCTASE"/>
    <property type="match status" value="1"/>
</dbReference>
<dbReference type="Pfam" id="PF08546">
    <property type="entry name" value="ApbA_C"/>
    <property type="match status" value="1"/>
</dbReference>
<protein>
    <recommendedName>
        <fullName evidence="4 10">2-dehydropantoate 2-reductase</fullName>
        <ecNumber evidence="3 10">1.1.1.169</ecNumber>
    </recommendedName>
    <alternativeName>
        <fullName evidence="8 10">Ketopantoate reductase</fullName>
    </alternativeName>
</protein>
<evidence type="ECO:0000256" key="4">
    <source>
        <dbReference type="ARBA" id="ARBA00019465"/>
    </source>
</evidence>
<feature type="domain" description="Ketopantoate reductase C-terminal" evidence="12">
    <location>
        <begin position="102"/>
        <end position="226"/>
    </location>
</feature>